<feature type="non-terminal residue" evidence="1">
    <location>
        <position position="296"/>
    </location>
</feature>
<evidence type="ECO:0000313" key="1">
    <source>
        <dbReference type="EMBL" id="NHN28187.1"/>
    </source>
</evidence>
<keyword evidence="2" id="KW-1185">Reference proteome</keyword>
<dbReference type="Proteomes" id="UP000817854">
    <property type="component" value="Unassembled WGS sequence"/>
</dbReference>
<dbReference type="RefSeq" id="WP_140964680.1">
    <property type="nucleotide sequence ID" value="NZ_VEVQ02000047.1"/>
</dbReference>
<gene>
    <name evidence="1" type="ORF">FIA58_021150</name>
</gene>
<evidence type="ECO:0000313" key="2">
    <source>
        <dbReference type="Proteomes" id="UP000817854"/>
    </source>
</evidence>
<protein>
    <submittedName>
        <fullName evidence="1">Uncharacterized protein</fullName>
    </submittedName>
</protein>
<reference evidence="1" key="1">
    <citation type="submission" date="2019-05" db="EMBL/GenBank/DDBJ databases">
        <authorList>
            <person name="Lianzixin W."/>
        </authorList>
    </citation>
    <scope>NUCLEOTIDE SEQUENCE</scope>
    <source>
        <strain evidence="1">EC11</strain>
    </source>
</reference>
<sequence>MKKLYLLIVLGLIISCSQNDDIKIIEEGKNNSETASRNPTAALCNTSPYTVYHAFGSSWSRTVNLPATGRFVEESHYVTTEDNFSGGRLFANTVTENINPHLQRSYNLYKAYDANKTFNQLYAASFQKQWTPAESGSIGQGSIGNIQTQYLTPEKEMWFMTMMWAPGNRPAIDTKFLLSANGKKVVVVAGYETGPRSQTYLGGLTPETHAWLGTNNNSQITVSYLANQSTPIGPIDCNSTPANTPVPVSPVNGATNLLLPINFTYTSPVNAGAFRIQVSTSNSGWTAANGFTSNTA</sequence>
<accession>A0ABX0IWI4</accession>
<reference evidence="1" key="2">
    <citation type="submission" date="2020-02" db="EMBL/GenBank/DDBJ databases">
        <title>Flavobacterium profundi sp. nov., isolated from a deep-sea seamount.</title>
        <authorList>
            <person name="Zhang D.-C."/>
        </authorList>
    </citation>
    <scope>NUCLEOTIDE SEQUENCE</scope>
    <source>
        <strain evidence="1">EC11</strain>
    </source>
</reference>
<dbReference type="PROSITE" id="PS51257">
    <property type="entry name" value="PROKAR_LIPOPROTEIN"/>
    <property type="match status" value="1"/>
</dbReference>
<organism evidence="1 2">
    <name type="scientific">Flavobacterium jejuense</name>
    <dbReference type="NCBI Taxonomy" id="1544455"/>
    <lineage>
        <taxon>Bacteria</taxon>
        <taxon>Pseudomonadati</taxon>
        <taxon>Bacteroidota</taxon>
        <taxon>Flavobacteriia</taxon>
        <taxon>Flavobacteriales</taxon>
        <taxon>Flavobacteriaceae</taxon>
        <taxon>Flavobacterium</taxon>
    </lineage>
</organism>
<name>A0ABX0IWI4_9FLAO</name>
<comment type="caution">
    <text evidence="1">The sequence shown here is derived from an EMBL/GenBank/DDBJ whole genome shotgun (WGS) entry which is preliminary data.</text>
</comment>
<proteinExistence type="predicted"/>
<dbReference type="EMBL" id="VEVQ02000047">
    <property type="protein sequence ID" value="NHN28187.1"/>
    <property type="molecule type" value="Genomic_DNA"/>
</dbReference>